<reference evidence="2 3" key="1">
    <citation type="submission" date="2017-10" db="EMBL/GenBank/DDBJ databases">
        <title>Comparative genomics in systemic dimorphic fungi from Ajellomycetaceae.</title>
        <authorList>
            <person name="Munoz J.F."/>
            <person name="Mcewen J.G."/>
            <person name="Clay O.K."/>
            <person name="Cuomo C.A."/>
        </authorList>
    </citation>
    <scope>NUCLEOTIDE SEQUENCE [LARGE SCALE GENOMIC DNA]</scope>
    <source>
        <strain evidence="2 3">UAMH5409</strain>
    </source>
</reference>
<feature type="compositionally biased region" description="Polar residues" evidence="1">
    <location>
        <begin position="198"/>
        <end position="210"/>
    </location>
</feature>
<dbReference type="AlphaFoldDB" id="A0A2B7XVV6"/>
<keyword evidence="3" id="KW-1185">Reference proteome</keyword>
<name>A0A2B7XVV6_9EURO</name>
<dbReference type="InterPro" id="IPR046591">
    <property type="entry name" value="DUF6649"/>
</dbReference>
<comment type="caution">
    <text evidence="2">The sequence shown here is derived from an EMBL/GenBank/DDBJ whole genome shotgun (WGS) entry which is preliminary data.</text>
</comment>
<evidence type="ECO:0000313" key="2">
    <source>
        <dbReference type="EMBL" id="PGH13140.1"/>
    </source>
</evidence>
<proteinExistence type="predicted"/>
<evidence type="ECO:0000313" key="3">
    <source>
        <dbReference type="Proteomes" id="UP000223968"/>
    </source>
</evidence>
<evidence type="ECO:0000256" key="1">
    <source>
        <dbReference type="SAM" id="MobiDB-lite"/>
    </source>
</evidence>
<dbReference type="Proteomes" id="UP000223968">
    <property type="component" value="Unassembled WGS sequence"/>
</dbReference>
<dbReference type="STRING" id="1447875.A0A2B7XVV6"/>
<dbReference type="Pfam" id="PF20354">
    <property type="entry name" value="DUF6649"/>
    <property type="match status" value="1"/>
</dbReference>
<dbReference type="EMBL" id="PDNB01000049">
    <property type="protein sequence ID" value="PGH13140.1"/>
    <property type="molecule type" value="Genomic_DNA"/>
</dbReference>
<gene>
    <name evidence="2" type="ORF">AJ79_03847</name>
</gene>
<feature type="region of interest" description="Disordered" evidence="1">
    <location>
        <begin position="167"/>
        <end position="230"/>
    </location>
</feature>
<feature type="compositionally biased region" description="Basic and acidic residues" evidence="1">
    <location>
        <begin position="167"/>
        <end position="194"/>
    </location>
</feature>
<sequence>MAPASGVSLLGEDGRGKKRPAADELEGEQPLAKKFGLLHIAQQHPPPIATNHAAAKHTQTPTPTPSPHASISPANDGMQIDETAHRVYIHDLDSEIAETEAQENNIAFLPEIEKRLMSVPKSVLANKPHANNALVLYRVPSSLSVPEPEDNVRRAIEEARERARAKAIAREKEKEKKEAEMQTERTHEDGDYDVRNGSFLSSSMRHTTPLSPDFAPSSPYDSDAMDIDGS</sequence>
<dbReference type="OrthoDB" id="5345504at2759"/>
<protein>
    <submittedName>
        <fullName evidence="2">Uncharacterized protein</fullName>
    </submittedName>
</protein>
<feature type="region of interest" description="Disordered" evidence="1">
    <location>
        <begin position="1"/>
        <end position="76"/>
    </location>
</feature>
<accession>A0A2B7XVV6</accession>
<organism evidence="2 3">
    <name type="scientific">Helicocarpus griseus UAMH5409</name>
    <dbReference type="NCBI Taxonomy" id="1447875"/>
    <lineage>
        <taxon>Eukaryota</taxon>
        <taxon>Fungi</taxon>
        <taxon>Dikarya</taxon>
        <taxon>Ascomycota</taxon>
        <taxon>Pezizomycotina</taxon>
        <taxon>Eurotiomycetes</taxon>
        <taxon>Eurotiomycetidae</taxon>
        <taxon>Onygenales</taxon>
        <taxon>Ajellomycetaceae</taxon>
        <taxon>Helicocarpus</taxon>
    </lineage>
</organism>